<dbReference type="InterPro" id="IPR027417">
    <property type="entry name" value="P-loop_NTPase"/>
</dbReference>
<dbReference type="OrthoDB" id="10261556at2759"/>
<evidence type="ECO:0000313" key="2">
    <source>
        <dbReference type="Proteomes" id="UP000076727"/>
    </source>
</evidence>
<organism evidence="1 2">
    <name type="scientific">Daedalea quercina L-15889</name>
    <dbReference type="NCBI Taxonomy" id="1314783"/>
    <lineage>
        <taxon>Eukaryota</taxon>
        <taxon>Fungi</taxon>
        <taxon>Dikarya</taxon>
        <taxon>Basidiomycota</taxon>
        <taxon>Agaricomycotina</taxon>
        <taxon>Agaricomycetes</taxon>
        <taxon>Polyporales</taxon>
        <taxon>Fomitopsis</taxon>
    </lineage>
</organism>
<dbReference type="AlphaFoldDB" id="A0A165KW27"/>
<dbReference type="SUPFAM" id="SSF52540">
    <property type="entry name" value="P-loop containing nucleoside triphosphate hydrolases"/>
    <property type="match status" value="1"/>
</dbReference>
<keyword evidence="2" id="KW-1185">Reference proteome</keyword>
<name>A0A165KW27_9APHY</name>
<gene>
    <name evidence="1" type="ORF">DAEQUDRAFT_679986</name>
</gene>
<dbReference type="STRING" id="1314783.A0A165KW27"/>
<reference evidence="1 2" key="1">
    <citation type="journal article" date="2016" name="Mol. Biol. Evol.">
        <title>Comparative Genomics of Early-Diverging Mushroom-Forming Fungi Provides Insights into the Origins of Lignocellulose Decay Capabilities.</title>
        <authorList>
            <person name="Nagy L.G."/>
            <person name="Riley R."/>
            <person name="Tritt A."/>
            <person name="Adam C."/>
            <person name="Daum C."/>
            <person name="Floudas D."/>
            <person name="Sun H."/>
            <person name="Yadav J.S."/>
            <person name="Pangilinan J."/>
            <person name="Larsson K.H."/>
            <person name="Matsuura K."/>
            <person name="Barry K."/>
            <person name="Labutti K."/>
            <person name="Kuo R."/>
            <person name="Ohm R.A."/>
            <person name="Bhattacharya S.S."/>
            <person name="Shirouzu T."/>
            <person name="Yoshinaga Y."/>
            <person name="Martin F.M."/>
            <person name="Grigoriev I.V."/>
            <person name="Hibbett D.S."/>
        </authorList>
    </citation>
    <scope>NUCLEOTIDE SEQUENCE [LARGE SCALE GENOMIC DNA]</scope>
    <source>
        <strain evidence="1 2">L-15889</strain>
    </source>
</reference>
<accession>A0A165KW27</accession>
<dbReference type="Gene3D" id="3.40.50.300">
    <property type="entry name" value="P-loop containing nucleotide triphosphate hydrolases"/>
    <property type="match status" value="1"/>
</dbReference>
<dbReference type="Proteomes" id="UP000076727">
    <property type="component" value="Unassembled WGS sequence"/>
</dbReference>
<dbReference type="EMBL" id="KV429166">
    <property type="protein sequence ID" value="KZT63656.1"/>
    <property type="molecule type" value="Genomic_DNA"/>
</dbReference>
<protein>
    <submittedName>
        <fullName evidence="1">Uncharacterized protein</fullName>
    </submittedName>
</protein>
<evidence type="ECO:0000313" key="1">
    <source>
        <dbReference type="EMBL" id="KZT63656.1"/>
    </source>
</evidence>
<sequence length="123" mass="14402">MSSKNCVTFQRSNDRPNVHLEVRQIQHALHTYEDLDFLIPHDWKPGDQIPSFLVFFDNIDDSLRAAERLRRRLPANLRDKIVWFNSRMTAEFREANLEAYKNGELYGLFSTDSFGMACPHSLT</sequence>
<proteinExistence type="predicted"/>